<feature type="transmembrane region" description="Helical" evidence="11">
    <location>
        <begin position="208"/>
        <end position="227"/>
    </location>
</feature>
<evidence type="ECO:0000256" key="8">
    <source>
        <dbReference type="ARBA" id="ARBA00022989"/>
    </source>
</evidence>
<dbReference type="GO" id="GO:0005789">
    <property type="term" value="C:endoplasmic reticulum membrane"/>
    <property type="evidence" value="ECO:0007669"/>
    <property type="project" value="UniProtKB-SubCell"/>
</dbReference>
<evidence type="ECO:0000256" key="3">
    <source>
        <dbReference type="ARBA" id="ARBA00022448"/>
    </source>
</evidence>
<sequence length="236" mass="26155">MAIRACTSVVSIKRITSRCQKQLEDEDSRDEFRCSAQFHHYVESLQQQIAECSSQADSVGAEDPEVGRLREVVQALADQLVPENKPAYCRMVGRTDHRQLLGLSSNVGGKAPSSASSKAAANRSSLGAATGGELMKRQKHLQDQLTDDMVNLASGLKVNCLALEEELRNASKVMDSTERLVEENVLSAKSVKEKATEQYSRASRGTCWMWLILVAVGLIFTWTFMLIRMFSDKLKP</sequence>
<comment type="caution">
    <text evidence="12">The sequence shown here is derived from an EMBL/GenBank/DDBJ whole genome shotgun (WGS) entry which is preliminary data.</text>
</comment>
<dbReference type="EMBL" id="LGRX02002777">
    <property type="protein sequence ID" value="KAK3283448.1"/>
    <property type="molecule type" value="Genomic_DNA"/>
</dbReference>
<gene>
    <name evidence="12" type="ORF">CYMTET_8854</name>
</gene>
<keyword evidence="7" id="KW-0653">Protein transport</keyword>
<dbReference type="AlphaFoldDB" id="A0AAE0GSW7"/>
<protein>
    <recommendedName>
        <fullName evidence="14">Vesicle transport protein USE1</fullName>
    </recommendedName>
</protein>
<accession>A0AAE0GSW7</accession>
<dbReference type="GO" id="GO:0005484">
    <property type="term" value="F:SNAP receptor activity"/>
    <property type="evidence" value="ECO:0007669"/>
    <property type="project" value="TreeGrafter"/>
</dbReference>
<name>A0AAE0GSW7_9CHLO</name>
<dbReference type="GO" id="GO:0015031">
    <property type="term" value="P:protein transport"/>
    <property type="evidence" value="ECO:0007669"/>
    <property type="project" value="UniProtKB-KW"/>
</dbReference>
<evidence type="ECO:0000256" key="5">
    <source>
        <dbReference type="ARBA" id="ARBA00022824"/>
    </source>
</evidence>
<comment type="subcellular location">
    <subcellularLocation>
        <location evidence="1">Endoplasmic reticulum membrane</location>
        <topology evidence="1">Single-pass type IV membrane protein</topology>
    </subcellularLocation>
</comment>
<dbReference type="Proteomes" id="UP001190700">
    <property type="component" value="Unassembled WGS sequence"/>
</dbReference>
<keyword evidence="9 11" id="KW-0472">Membrane</keyword>
<dbReference type="PANTHER" id="PTHR13050:SF7">
    <property type="entry name" value="VESICLE TRANSPORT PROTEIN USE1"/>
    <property type="match status" value="1"/>
</dbReference>
<evidence type="ECO:0000256" key="2">
    <source>
        <dbReference type="ARBA" id="ARBA00007891"/>
    </source>
</evidence>
<keyword evidence="4 11" id="KW-0812">Transmembrane</keyword>
<evidence type="ECO:0000256" key="6">
    <source>
        <dbReference type="ARBA" id="ARBA00022892"/>
    </source>
</evidence>
<organism evidence="12 13">
    <name type="scientific">Cymbomonas tetramitiformis</name>
    <dbReference type="NCBI Taxonomy" id="36881"/>
    <lineage>
        <taxon>Eukaryota</taxon>
        <taxon>Viridiplantae</taxon>
        <taxon>Chlorophyta</taxon>
        <taxon>Pyramimonadophyceae</taxon>
        <taxon>Pyramimonadales</taxon>
        <taxon>Pyramimonadaceae</taxon>
        <taxon>Cymbomonas</taxon>
    </lineage>
</organism>
<dbReference type="InterPro" id="IPR019150">
    <property type="entry name" value="Vesicle_transport_protein_Use1"/>
</dbReference>
<evidence type="ECO:0000313" key="12">
    <source>
        <dbReference type="EMBL" id="KAK3283448.1"/>
    </source>
</evidence>
<keyword evidence="13" id="KW-1185">Reference proteome</keyword>
<evidence type="ECO:0000313" key="13">
    <source>
        <dbReference type="Proteomes" id="UP001190700"/>
    </source>
</evidence>
<keyword evidence="3" id="KW-0813">Transport</keyword>
<evidence type="ECO:0000256" key="11">
    <source>
        <dbReference type="SAM" id="Phobius"/>
    </source>
</evidence>
<proteinExistence type="inferred from homology"/>
<comment type="similarity">
    <text evidence="2">Belongs to the USE1 family.</text>
</comment>
<dbReference type="GO" id="GO:0031201">
    <property type="term" value="C:SNARE complex"/>
    <property type="evidence" value="ECO:0007669"/>
    <property type="project" value="TreeGrafter"/>
</dbReference>
<evidence type="ECO:0000256" key="9">
    <source>
        <dbReference type="ARBA" id="ARBA00023136"/>
    </source>
</evidence>
<dbReference type="PANTHER" id="PTHR13050">
    <property type="entry name" value="USE1-LIKE PROTEIN"/>
    <property type="match status" value="1"/>
</dbReference>
<reference evidence="12 13" key="1">
    <citation type="journal article" date="2015" name="Genome Biol. Evol.">
        <title>Comparative Genomics of a Bacterivorous Green Alga Reveals Evolutionary Causalities and Consequences of Phago-Mixotrophic Mode of Nutrition.</title>
        <authorList>
            <person name="Burns J.A."/>
            <person name="Paasch A."/>
            <person name="Narechania A."/>
            <person name="Kim E."/>
        </authorList>
    </citation>
    <scope>NUCLEOTIDE SEQUENCE [LARGE SCALE GENOMIC DNA]</scope>
    <source>
        <strain evidence="12 13">PLY_AMNH</strain>
    </source>
</reference>
<evidence type="ECO:0000256" key="10">
    <source>
        <dbReference type="SAM" id="MobiDB-lite"/>
    </source>
</evidence>
<evidence type="ECO:0008006" key="14">
    <source>
        <dbReference type="Google" id="ProtNLM"/>
    </source>
</evidence>
<evidence type="ECO:0000256" key="4">
    <source>
        <dbReference type="ARBA" id="ARBA00022692"/>
    </source>
</evidence>
<feature type="region of interest" description="Disordered" evidence="10">
    <location>
        <begin position="103"/>
        <end position="123"/>
    </location>
</feature>
<evidence type="ECO:0000256" key="7">
    <source>
        <dbReference type="ARBA" id="ARBA00022927"/>
    </source>
</evidence>
<keyword evidence="5" id="KW-0256">Endoplasmic reticulum</keyword>
<dbReference type="Pfam" id="PF09753">
    <property type="entry name" value="Use1"/>
    <property type="match status" value="1"/>
</dbReference>
<keyword evidence="6" id="KW-0931">ER-Golgi transport</keyword>
<keyword evidence="8 11" id="KW-1133">Transmembrane helix</keyword>
<evidence type="ECO:0000256" key="1">
    <source>
        <dbReference type="ARBA" id="ARBA00004163"/>
    </source>
</evidence>
<feature type="compositionally biased region" description="Low complexity" evidence="10">
    <location>
        <begin position="111"/>
        <end position="123"/>
    </location>
</feature>
<dbReference type="GO" id="GO:0006890">
    <property type="term" value="P:retrograde vesicle-mediated transport, Golgi to endoplasmic reticulum"/>
    <property type="evidence" value="ECO:0007669"/>
    <property type="project" value="TreeGrafter"/>
</dbReference>